<organism evidence="2 3">
    <name type="scientific">Paenibacillus rhizovicinus</name>
    <dbReference type="NCBI Taxonomy" id="2704463"/>
    <lineage>
        <taxon>Bacteria</taxon>
        <taxon>Bacillati</taxon>
        <taxon>Bacillota</taxon>
        <taxon>Bacilli</taxon>
        <taxon>Bacillales</taxon>
        <taxon>Paenibacillaceae</taxon>
        <taxon>Paenibacillus</taxon>
    </lineage>
</organism>
<dbReference type="InterPro" id="IPR001853">
    <property type="entry name" value="DSBA-like_thioredoxin_dom"/>
</dbReference>
<dbReference type="InterPro" id="IPR036249">
    <property type="entry name" value="Thioredoxin-like_sf"/>
</dbReference>
<keyword evidence="3" id="KW-1185">Reference proteome</keyword>
<gene>
    <name evidence="2" type="ORF">GZH47_17940</name>
</gene>
<evidence type="ECO:0000259" key="1">
    <source>
        <dbReference type="Pfam" id="PF01323"/>
    </source>
</evidence>
<dbReference type="CDD" id="cd03024">
    <property type="entry name" value="DsbA_FrnE"/>
    <property type="match status" value="1"/>
</dbReference>
<proteinExistence type="predicted"/>
<feature type="domain" description="DSBA-like thioredoxin" evidence="1">
    <location>
        <begin position="3"/>
        <end position="201"/>
    </location>
</feature>
<protein>
    <submittedName>
        <fullName evidence="2">DsbA family oxidoreductase</fullName>
    </submittedName>
</protein>
<dbReference type="RefSeq" id="WP_162642317.1">
    <property type="nucleotide sequence ID" value="NZ_CP048286.1"/>
</dbReference>
<dbReference type="EMBL" id="CP048286">
    <property type="protein sequence ID" value="QHW32505.1"/>
    <property type="molecule type" value="Genomic_DNA"/>
</dbReference>
<dbReference type="Proteomes" id="UP000479114">
    <property type="component" value="Chromosome"/>
</dbReference>
<reference evidence="2 3" key="1">
    <citation type="submission" date="2020-02" db="EMBL/GenBank/DDBJ databases">
        <title>Paenibacillus sp. nov., isolated from rhizosphere soil of tomato.</title>
        <authorList>
            <person name="Weon H.-Y."/>
            <person name="Lee S.A."/>
        </authorList>
    </citation>
    <scope>NUCLEOTIDE SEQUENCE [LARGE SCALE GENOMIC DNA]</scope>
    <source>
        <strain evidence="2 3">14171R-81</strain>
    </source>
</reference>
<dbReference type="SUPFAM" id="SSF52833">
    <property type="entry name" value="Thioredoxin-like"/>
    <property type="match status" value="1"/>
</dbReference>
<dbReference type="Pfam" id="PF01323">
    <property type="entry name" value="DSBA"/>
    <property type="match status" value="1"/>
</dbReference>
<dbReference type="AlphaFoldDB" id="A0A6C0P213"/>
<evidence type="ECO:0000313" key="3">
    <source>
        <dbReference type="Proteomes" id="UP000479114"/>
    </source>
</evidence>
<dbReference type="GO" id="GO:0016491">
    <property type="term" value="F:oxidoreductase activity"/>
    <property type="evidence" value="ECO:0007669"/>
    <property type="project" value="InterPro"/>
</dbReference>
<accession>A0A6C0P213</accession>
<name>A0A6C0P213_9BACL</name>
<dbReference type="PANTHER" id="PTHR13887:SF41">
    <property type="entry name" value="THIOREDOXIN SUPERFAMILY PROTEIN"/>
    <property type="match status" value="1"/>
</dbReference>
<dbReference type="KEGG" id="prz:GZH47_17940"/>
<dbReference type="Gene3D" id="3.40.30.10">
    <property type="entry name" value="Glutaredoxin"/>
    <property type="match status" value="1"/>
</dbReference>
<dbReference type="PANTHER" id="PTHR13887">
    <property type="entry name" value="GLUTATHIONE S-TRANSFERASE KAPPA"/>
    <property type="match status" value="1"/>
</dbReference>
<evidence type="ECO:0000313" key="2">
    <source>
        <dbReference type="EMBL" id="QHW32505.1"/>
    </source>
</evidence>
<sequence length="209" mass="23207">MHIDLYSDVACPWCRIGKQNLARALELWAEQNDEPVTVAYHAFQLDPDLPEEGRAFDEAMMRKMGGPESMKRVVEHVTGAGAAVGLTFRFDRVGKMPNTRLAHRFVALLQDEQKEAVVDALFKSYFEDGSDVTQLDEMVAIAERLGLDAADIRTRLEQGEGEESVEADLKRARQIGVTGVPFFVFNNRYALSGAYPAEELLGLMGGARV</sequence>